<keyword evidence="2" id="KW-1185">Reference proteome</keyword>
<evidence type="ECO:0000313" key="2">
    <source>
        <dbReference type="Proteomes" id="UP001597469"/>
    </source>
</evidence>
<dbReference type="EMBL" id="JBHULN010000007">
    <property type="protein sequence ID" value="MFD2571728.1"/>
    <property type="molecule type" value="Genomic_DNA"/>
</dbReference>
<evidence type="ECO:0008006" key="3">
    <source>
        <dbReference type="Google" id="ProtNLM"/>
    </source>
</evidence>
<comment type="caution">
    <text evidence="1">The sequence shown here is derived from an EMBL/GenBank/DDBJ whole genome shotgun (WGS) entry which is preliminary data.</text>
</comment>
<organism evidence="1 2">
    <name type="scientific">Spirosoma soli</name>
    <dbReference type="NCBI Taxonomy" id="1770529"/>
    <lineage>
        <taxon>Bacteria</taxon>
        <taxon>Pseudomonadati</taxon>
        <taxon>Bacteroidota</taxon>
        <taxon>Cytophagia</taxon>
        <taxon>Cytophagales</taxon>
        <taxon>Cytophagaceae</taxon>
        <taxon>Spirosoma</taxon>
    </lineage>
</organism>
<accession>A0ABW5M3Y8</accession>
<dbReference type="Proteomes" id="UP001597469">
    <property type="component" value="Unassembled WGS sequence"/>
</dbReference>
<proteinExistence type="predicted"/>
<dbReference type="RefSeq" id="WP_381523607.1">
    <property type="nucleotide sequence ID" value="NZ_JBHULN010000007.1"/>
</dbReference>
<sequence>MGMNDALRRYVPDFDYVLIDLSVLPDEQIQTFRSRFLQISATLMKYQHRTKLFKRIVAEVVAHQFNSLSEDEQRQTVEAILVYILEYTNYTKQDIISIFTEATQNPVVMSGLEKLKQEGRQEGRREATFKLVKGALKLGMDAKTIADTFEMDIDEVSSIIAAIPQEKAQ</sequence>
<reference evidence="2" key="1">
    <citation type="journal article" date="2019" name="Int. J. Syst. Evol. Microbiol.">
        <title>The Global Catalogue of Microorganisms (GCM) 10K type strain sequencing project: providing services to taxonomists for standard genome sequencing and annotation.</title>
        <authorList>
            <consortium name="The Broad Institute Genomics Platform"/>
            <consortium name="The Broad Institute Genome Sequencing Center for Infectious Disease"/>
            <person name="Wu L."/>
            <person name="Ma J."/>
        </authorList>
    </citation>
    <scope>NUCLEOTIDE SEQUENCE [LARGE SCALE GENOMIC DNA]</scope>
    <source>
        <strain evidence="2">KCTC 42805</strain>
    </source>
</reference>
<name>A0ABW5M3Y8_9BACT</name>
<gene>
    <name evidence="1" type="ORF">ACFSUS_13870</name>
</gene>
<protein>
    <recommendedName>
        <fullName evidence="3">Transposase (putative) YhgA-like domain-containing protein</fullName>
    </recommendedName>
</protein>
<evidence type="ECO:0000313" key="1">
    <source>
        <dbReference type="EMBL" id="MFD2571728.1"/>
    </source>
</evidence>